<dbReference type="InterPro" id="IPR001610">
    <property type="entry name" value="PAC"/>
</dbReference>
<dbReference type="SMART" id="SM00448">
    <property type="entry name" value="REC"/>
    <property type="match status" value="1"/>
</dbReference>
<dbReference type="GeneID" id="14652217"/>
<feature type="domain" description="PAS" evidence="10">
    <location>
        <begin position="259"/>
        <end position="329"/>
    </location>
</feature>
<dbReference type="InterPro" id="IPR013655">
    <property type="entry name" value="PAS_fold_3"/>
</dbReference>
<dbReference type="CDD" id="cd00082">
    <property type="entry name" value="HisKA"/>
    <property type="match status" value="1"/>
</dbReference>
<dbReference type="InterPro" id="IPR003594">
    <property type="entry name" value="HATPase_dom"/>
</dbReference>
<evidence type="ECO:0000256" key="6">
    <source>
        <dbReference type="PROSITE-ProRule" id="PRU00169"/>
    </source>
</evidence>
<dbReference type="Pfam" id="PF00989">
    <property type="entry name" value="PAS"/>
    <property type="match status" value="1"/>
</dbReference>
<dbReference type="Pfam" id="PF02518">
    <property type="entry name" value="HATPase_c"/>
    <property type="match status" value="1"/>
</dbReference>
<dbReference type="STRING" id="268739.Nmlp_2277"/>
<dbReference type="Pfam" id="PF08447">
    <property type="entry name" value="PAS_3"/>
    <property type="match status" value="1"/>
</dbReference>
<dbReference type="SUPFAM" id="SSF52172">
    <property type="entry name" value="CheY-like"/>
    <property type="match status" value="1"/>
</dbReference>
<dbReference type="SUPFAM" id="SSF55785">
    <property type="entry name" value="PYP-like sensor domain (PAS domain)"/>
    <property type="match status" value="3"/>
</dbReference>
<dbReference type="KEGG" id="nmo:Nmlp_2277"/>
<protein>
    <recommendedName>
        <fullName evidence="2">histidine kinase</fullName>
        <ecNumber evidence="2">2.7.13.3</ecNumber>
    </recommendedName>
</protein>
<feature type="domain" description="Response regulatory" evidence="9">
    <location>
        <begin position="6"/>
        <end position="122"/>
    </location>
</feature>
<dbReference type="CDD" id="cd00075">
    <property type="entry name" value="HATPase"/>
    <property type="match status" value="1"/>
</dbReference>
<dbReference type="NCBIfam" id="TIGR00229">
    <property type="entry name" value="sensory_box"/>
    <property type="match status" value="3"/>
</dbReference>
<dbReference type="EC" id="2.7.13.3" evidence="2"/>
<feature type="domain" description="Histidine kinase" evidence="8">
    <location>
        <begin position="534"/>
        <end position="727"/>
    </location>
</feature>
<dbReference type="Gene3D" id="3.40.50.2300">
    <property type="match status" value="1"/>
</dbReference>
<dbReference type="SUPFAM" id="SSF47384">
    <property type="entry name" value="Homodimeric domain of signal transducing histidine kinase"/>
    <property type="match status" value="1"/>
</dbReference>
<dbReference type="GO" id="GO:0006355">
    <property type="term" value="P:regulation of DNA-templated transcription"/>
    <property type="evidence" value="ECO:0007669"/>
    <property type="project" value="InterPro"/>
</dbReference>
<accession>M1Y1V1</accession>
<dbReference type="GO" id="GO:0000155">
    <property type="term" value="F:phosphorelay sensor kinase activity"/>
    <property type="evidence" value="ECO:0007669"/>
    <property type="project" value="InterPro"/>
</dbReference>
<gene>
    <name evidence="12" type="ordered locus">Nmlp_2277</name>
</gene>
<evidence type="ECO:0000256" key="1">
    <source>
        <dbReference type="ARBA" id="ARBA00000085"/>
    </source>
</evidence>
<dbReference type="OrthoDB" id="8127at2157"/>
<dbReference type="PANTHER" id="PTHR43711:SF1">
    <property type="entry name" value="HISTIDINE KINASE 1"/>
    <property type="match status" value="1"/>
</dbReference>
<proteinExistence type="predicted"/>
<evidence type="ECO:0000259" key="9">
    <source>
        <dbReference type="PROSITE" id="PS50110"/>
    </source>
</evidence>
<dbReference type="RefSeq" id="WP_015409247.1">
    <property type="nucleotide sequence ID" value="NC_020388.1"/>
</dbReference>
<dbReference type="InterPro" id="IPR000014">
    <property type="entry name" value="PAS"/>
</dbReference>
<feature type="modified residue" description="4-aspartylphosphate" evidence="6">
    <location>
        <position position="57"/>
    </location>
</feature>
<reference evidence="12 13" key="1">
    <citation type="journal article" date="2013" name="Genome Announc.">
        <title>Genome of the haloarchaeon Natronomonas moolapensis, a neutrophilic member of a previously haloalkaliphilic genus.</title>
        <authorList>
            <person name="Dyall-Smith M.L."/>
            <person name="Pfeiffer F."/>
            <person name="Oberwinkler T."/>
            <person name="Klee K."/>
            <person name="Rampp M."/>
            <person name="Palm P."/>
            <person name="Gross K."/>
            <person name="Schuster S.C."/>
            <person name="Oesterhelt D."/>
        </authorList>
    </citation>
    <scope>NUCLEOTIDE SEQUENCE [LARGE SCALE GENOMIC DNA]</scope>
    <source>
        <strain evidence="13">DSM 18674 / JCM 14361 / 8.8.11</strain>
    </source>
</reference>
<feature type="coiled-coil region" evidence="7">
    <location>
        <begin position="374"/>
        <end position="408"/>
    </location>
</feature>
<dbReference type="InterPro" id="IPR000700">
    <property type="entry name" value="PAS-assoc_C"/>
</dbReference>
<dbReference type="AlphaFoldDB" id="M1Y1V1"/>
<dbReference type="InterPro" id="IPR036890">
    <property type="entry name" value="HATPase_C_sf"/>
</dbReference>
<dbReference type="InterPro" id="IPR005467">
    <property type="entry name" value="His_kinase_dom"/>
</dbReference>
<dbReference type="PROSITE" id="PS50112">
    <property type="entry name" value="PAS"/>
    <property type="match status" value="3"/>
</dbReference>
<dbReference type="PROSITE" id="PS50109">
    <property type="entry name" value="HIS_KIN"/>
    <property type="match status" value="1"/>
</dbReference>
<dbReference type="InterPro" id="IPR013767">
    <property type="entry name" value="PAS_fold"/>
</dbReference>
<dbReference type="EMBL" id="HF582854">
    <property type="protein sequence ID" value="CCQ36447.1"/>
    <property type="molecule type" value="Genomic_DNA"/>
</dbReference>
<dbReference type="HOGENOM" id="CLU_000445_114_58_2"/>
<keyword evidence="7" id="KW-0175">Coiled coil</keyword>
<evidence type="ECO:0000259" key="8">
    <source>
        <dbReference type="PROSITE" id="PS50109"/>
    </source>
</evidence>
<feature type="domain" description="PAC" evidence="11">
    <location>
        <begin position="210"/>
        <end position="262"/>
    </location>
</feature>
<dbReference type="SMART" id="SM00387">
    <property type="entry name" value="HATPase_c"/>
    <property type="match status" value="1"/>
</dbReference>
<dbReference type="InterPro" id="IPR011006">
    <property type="entry name" value="CheY-like_superfamily"/>
</dbReference>
<keyword evidence="4 12" id="KW-0418">Kinase</keyword>
<dbReference type="SMART" id="SM00091">
    <property type="entry name" value="PAS"/>
    <property type="match status" value="3"/>
</dbReference>
<dbReference type="Proteomes" id="UP000011867">
    <property type="component" value="Chromosome"/>
</dbReference>
<dbReference type="SMART" id="SM00388">
    <property type="entry name" value="HisKA"/>
    <property type="match status" value="1"/>
</dbReference>
<dbReference type="CDD" id="cd00130">
    <property type="entry name" value="PAS"/>
    <property type="match status" value="2"/>
</dbReference>
<dbReference type="Pfam" id="PF13188">
    <property type="entry name" value="PAS_8"/>
    <property type="match status" value="1"/>
</dbReference>
<dbReference type="Gene3D" id="1.10.287.130">
    <property type="match status" value="1"/>
</dbReference>
<dbReference type="InterPro" id="IPR050736">
    <property type="entry name" value="Sensor_HK_Regulatory"/>
</dbReference>
<dbReference type="PROSITE" id="PS50113">
    <property type="entry name" value="PAC"/>
    <property type="match status" value="2"/>
</dbReference>
<feature type="domain" description="PAS" evidence="10">
    <location>
        <begin position="137"/>
        <end position="207"/>
    </location>
</feature>
<feature type="domain" description="PAS" evidence="10">
    <location>
        <begin position="398"/>
        <end position="473"/>
    </location>
</feature>
<evidence type="ECO:0000256" key="5">
    <source>
        <dbReference type="ARBA" id="ARBA00023012"/>
    </source>
</evidence>
<sequence>MTVPITVLHVDDDPAVADVTAEFLKRENDYLDVEATTSAEEALRILADRPPDCIVSDYDMPGTDGIEFLDDVRERYPELPFVLYTGKGSEEIAAEAISAGVTDYIQKQGGNERYLLLATRIRNAVKRYRAEKATEEQKEQLRLFFQESSIGAIQWDDTFRFKRLNDRAEEILGYEEAELRGESWETIVAADDRGRVGDVVSDLLDADGGRNILNRNVRKDGDVRICEWYNRVVTNEDGEVEAIFSQFQDVTERERRKRELAEHETIVSALPDAVYVIDEDGRFTHVNEELVELVGYDRETIIGNTPSLFKDDDAVEQAEGQLRRLLSSDGPETVSFEVTLQPRDGTPVVCEDHMGVLPYNGECFEGSVGTLRDVTDQKQRREELDRRTEELKALNTRLEAQYRQLFEEAPVMAVVTEMEGDTPIIEDCNRLFAERLGYERAAVVDEPLESFYAPESRRRLLDRGGYERALDGEFARERRKLLTADGETIETLLRAVPRRETDEDADSTLRLYVGLDGSEQLFRERERLDEFSSIVGHDLRSPLQVAEGRLELASEAHSSEHLDTARAALDRMDRIIEDVLWLARNGRDIGSVNPVPVGEPIEASWGLVSDAAEGATLRYADGLSEATIRVDEDRFRQLLENLFGNAIEHGGEGVTVTVGRVDDGLYVEDDGPGVAPAARDEIFGAGYSTSEDGTGFGLRIVERVAEAHGWAVRVVEGSDGGARFEITGIDSLE</sequence>
<keyword evidence="13" id="KW-1185">Reference proteome</keyword>
<organism evidence="12 13">
    <name type="scientific">Natronomonas moolapensis (strain DSM 18674 / CECT 7526 / JCM 14361 / 8.8.11)</name>
    <dbReference type="NCBI Taxonomy" id="268739"/>
    <lineage>
        <taxon>Archaea</taxon>
        <taxon>Methanobacteriati</taxon>
        <taxon>Methanobacteriota</taxon>
        <taxon>Stenosarchaea group</taxon>
        <taxon>Halobacteria</taxon>
        <taxon>Halobacteriales</taxon>
        <taxon>Natronomonadaceae</taxon>
        <taxon>Natronomonas</taxon>
    </lineage>
</organism>
<dbReference type="InterPro" id="IPR035965">
    <property type="entry name" value="PAS-like_dom_sf"/>
</dbReference>
<evidence type="ECO:0000256" key="3">
    <source>
        <dbReference type="ARBA" id="ARBA00022679"/>
    </source>
</evidence>
<dbReference type="eggNOG" id="arCOG02387">
    <property type="taxonomic scope" value="Archaea"/>
</dbReference>
<feature type="domain" description="PAC" evidence="11">
    <location>
        <begin position="334"/>
        <end position="386"/>
    </location>
</feature>
<keyword evidence="6" id="KW-0597">Phosphoprotein</keyword>
<evidence type="ECO:0000256" key="2">
    <source>
        <dbReference type="ARBA" id="ARBA00012438"/>
    </source>
</evidence>
<evidence type="ECO:0000256" key="4">
    <source>
        <dbReference type="ARBA" id="ARBA00022777"/>
    </source>
</evidence>
<evidence type="ECO:0000313" key="13">
    <source>
        <dbReference type="Proteomes" id="UP000011867"/>
    </source>
</evidence>
<dbReference type="Pfam" id="PF00512">
    <property type="entry name" value="HisKA"/>
    <property type="match status" value="1"/>
</dbReference>
<dbReference type="Gene3D" id="3.30.565.10">
    <property type="entry name" value="Histidine kinase-like ATPase, C-terminal domain"/>
    <property type="match status" value="1"/>
</dbReference>
<dbReference type="Pfam" id="PF00072">
    <property type="entry name" value="Response_reg"/>
    <property type="match status" value="1"/>
</dbReference>
<evidence type="ECO:0000313" key="12">
    <source>
        <dbReference type="EMBL" id="CCQ36447.1"/>
    </source>
</evidence>
<dbReference type="CDD" id="cd00156">
    <property type="entry name" value="REC"/>
    <property type="match status" value="1"/>
</dbReference>
<keyword evidence="3 12" id="KW-0808">Transferase</keyword>
<name>M1Y1V1_NATM8</name>
<evidence type="ECO:0000256" key="7">
    <source>
        <dbReference type="SAM" id="Coils"/>
    </source>
</evidence>
<keyword evidence="5" id="KW-0902">Two-component regulatory system</keyword>
<evidence type="ECO:0000259" key="10">
    <source>
        <dbReference type="PROSITE" id="PS50112"/>
    </source>
</evidence>
<dbReference type="SMART" id="SM00086">
    <property type="entry name" value="PAC"/>
    <property type="match status" value="2"/>
</dbReference>
<dbReference type="SUPFAM" id="SSF55874">
    <property type="entry name" value="ATPase domain of HSP90 chaperone/DNA topoisomerase II/histidine kinase"/>
    <property type="match status" value="1"/>
</dbReference>
<dbReference type="InterPro" id="IPR001789">
    <property type="entry name" value="Sig_transdc_resp-reg_receiver"/>
</dbReference>
<evidence type="ECO:0000259" key="11">
    <source>
        <dbReference type="PROSITE" id="PS50113"/>
    </source>
</evidence>
<dbReference type="InterPro" id="IPR036097">
    <property type="entry name" value="HisK_dim/P_sf"/>
</dbReference>
<dbReference type="PANTHER" id="PTHR43711">
    <property type="entry name" value="TWO-COMPONENT HISTIDINE KINASE"/>
    <property type="match status" value="1"/>
</dbReference>
<dbReference type="PROSITE" id="PS50110">
    <property type="entry name" value="RESPONSE_REGULATORY"/>
    <property type="match status" value="1"/>
</dbReference>
<comment type="catalytic activity">
    <reaction evidence="1">
        <text>ATP + protein L-histidine = ADP + protein N-phospho-L-histidine.</text>
        <dbReference type="EC" id="2.7.13.3"/>
    </reaction>
</comment>
<dbReference type="InterPro" id="IPR003661">
    <property type="entry name" value="HisK_dim/P_dom"/>
</dbReference>
<dbReference type="Gene3D" id="3.30.450.20">
    <property type="entry name" value="PAS domain"/>
    <property type="match status" value="3"/>
</dbReference>